<reference evidence="2" key="2">
    <citation type="journal article" date="2024" name="Antonie Van Leeuwenhoek">
        <title>Roseihalotalea indica gen. nov., sp. nov., a halophilic Bacteroidetes from mesopelagic Southwest Indian Ocean with higher carbohydrate metabolic potential.</title>
        <authorList>
            <person name="Chen B."/>
            <person name="Zhang M."/>
            <person name="Lin D."/>
            <person name="Ye J."/>
            <person name="Tang K."/>
        </authorList>
    </citation>
    <scope>NUCLEOTIDE SEQUENCE</scope>
    <source>
        <strain evidence="2">TK19036</strain>
    </source>
</reference>
<accession>A0AA49GSD7</accession>
<dbReference type="CDD" id="cd00102">
    <property type="entry name" value="IPT"/>
    <property type="match status" value="1"/>
</dbReference>
<protein>
    <submittedName>
        <fullName evidence="2">IPT/TIG domain-containing protein</fullName>
    </submittedName>
</protein>
<dbReference type="InterPro" id="IPR002909">
    <property type="entry name" value="IPT_dom"/>
</dbReference>
<dbReference type="Gene3D" id="2.120.10.80">
    <property type="entry name" value="Kelch-type beta propeller"/>
    <property type="match status" value="1"/>
</dbReference>
<name>A0AA49GSD7_9BACT</name>
<evidence type="ECO:0000313" key="2">
    <source>
        <dbReference type="EMBL" id="WKN37905.1"/>
    </source>
</evidence>
<dbReference type="InterPro" id="IPR015915">
    <property type="entry name" value="Kelch-typ_b-propeller"/>
</dbReference>
<feature type="domain" description="IPT/TIG" evidence="1">
    <location>
        <begin position="128"/>
        <end position="210"/>
    </location>
</feature>
<dbReference type="NCBIfam" id="TIGR03437">
    <property type="entry name" value="Soli_cterm"/>
    <property type="match status" value="1"/>
</dbReference>
<dbReference type="Gene3D" id="2.60.40.10">
    <property type="entry name" value="Immunoglobulins"/>
    <property type="match status" value="1"/>
</dbReference>
<dbReference type="PROSITE" id="PS51257">
    <property type="entry name" value="PROKAR_LIPOPROTEIN"/>
    <property type="match status" value="1"/>
</dbReference>
<organism evidence="2">
    <name type="scientific">Roseihalotalea indica</name>
    <dbReference type="NCBI Taxonomy" id="2867963"/>
    <lineage>
        <taxon>Bacteria</taxon>
        <taxon>Pseudomonadati</taxon>
        <taxon>Bacteroidota</taxon>
        <taxon>Cytophagia</taxon>
        <taxon>Cytophagales</taxon>
        <taxon>Catalimonadaceae</taxon>
        <taxon>Roseihalotalea</taxon>
    </lineage>
</organism>
<dbReference type="InterPro" id="IPR017803">
    <property type="entry name" value="CHP03437_C"/>
</dbReference>
<dbReference type="SUPFAM" id="SSF81296">
    <property type="entry name" value="E set domains"/>
    <property type="match status" value="1"/>
</dbReference>
<dbReference type="EMBL" id="CP120682">
    <property type="protein sequence ID" value="WKN37905.1"/>
    <property type="molecule type" value="Genomic_DNA"/>
</dbReference>
<proteinExistence type="predicted"/>
<gene>
    <name evidence="2" type="ORF">K4G66_04180</name>
</gene>
<dbReference type="SMART" id="SM00429">
    <property type="entry name" value="IPT"/>
    <property type="match status" value="1"/>
</dbReference>
<dbReference type="InterPro" id="IPR013783">
    <property type="entry name" value="Ig-like_fold"/>
</dbReference>
<dbReference type="AlphaFoldDB" id="A0AA49GSD7"/>
<reference evidence="2" key="1">
    <citation type="journal article" date="2023" name="Comput. Struct. Biotechnol. J.">
        <title>Discovery of a novel marine Bacteroidetes with a rich repertoire of carbohydrate-active enzymes.</title>
        <authorList>
            <person name="Chen B."/>
            <person name="Liu G."/>
            <person name="Chen Q."/>
            <person name="Wang H."/>
            <person name="Liu L."/>
            <person name="Tang K."/>
        </authorList>
    </citation>
    <scope>NUCLEOTIDE SEQUENCE</scope>
    <source>
        <strain evidence="2">TK19036</strain>
    </source>
</reference>
<dbReference type="SUPFAM" id="SSF117281">
    <property type="entry name" value="Kelch motif"/>
    <property type="match status" value="1"/>
</dbReference>
<sequence>MLRKNFYLLLGTLLVLFGCEKDEPVVLPSLEIASATDITNSMATLQAKILEKGTAEIIEFGFIWQADSEPYLDNPATQKVTLSAPAEEDSISATISGLEAGTVYYYKAFVSTHADTYTSLMSSFQTQTPVIESMNPAQGIQGTEVTLTGKYFSTNPDQVKVWVHGEAAEVTAVSETQITFIVPETSPGNVEVQVEVNGVRSSEAVDFNYLYSFTLRHHEVRAGKTVVVNVFNSSQGNTYKIGGLEAKQAWTWLNDGYREIGVEVPASLAPGETTIEVIDSNGTPLANAHPDPLTIVPSGTWEKKQDVDVGGYYKAVGFVINDKGYVIAGEKVYSYDQATDTWSAPTTIDFLSNSSFYLDAFVIGDYAYILADTKLCRFDPATLSIEARQSFPGEGENRLLSFSDGNHLFAGLGYYYDDNNESIPTADFWKYQPSTDTWTQLADLPASVHHANPAPLATYLHGKGYIFGFEKQVEYDTDTDNTLETDVEVDIFDLDVVFPFNNRLYYGRDKFYEFDPSKSLVLEESTSSAVSSSPRFTLIFEDKVYLGVAKSGSPDLVLWKFTPGW</sequence>
<dbReference type="InterPro" id="IPR014756">
    <property type="entry name" value="Ig_E-set"/>
</dbReference>
<evidence type="ECO:0000259" key="1">
    <source>
        <dbReference type="SMART" id="SM00429"/>
    </source>
</evidence>
<dbReference type="Pfam" id="PF01833">
    <property type="entry name" value="TIG"/>
    <property type="match status" value="1"/>
</dbReference>